<dbReference type="AlphaFoldDB" id="A0AAN7SQG2"/>
<keyword evidence="1" id="KW-0732">Signal</keyword>
<evidence type="ECO:0000256" key="1">
    <source>
        <dbReference type="ARBA" id="ARBA00022729"/>
    </source>
</evidence>
<dbReference type="PANTHER" id="PTHR11857">
    <property type="entry name" value="ODORANT BINDING PROTEIN-RELATED"/>
    <property type="match status" value="1"/>
</dbReference>
<dbReference type="SUPFAM" id="SSF47565">
    <property type="entry name" value="Insect pheromone/odorant-binding proteins"/>
    <property type="match status" value="3"/>
</dbReference>
<protein>
    <recommendedName>
        <fullName evidence="5">Odorant-binding protein</fullName>
    </recommendedName>
</protein>
<keyword evidence="2" id="KW-0472">Membrane</keyword>
<keyword evidence="2" id="KW-0812">Transmembrane</keyword>
<dbReference type="GO" id="GO:0005615">
    <property type="term" value="C:extracellular space"/>
    <property type="evidence" value="ECO:0007669"/>
    <property type="project" value="TreeGrafter"/>
</dbReference>
<evidence type="ECO:0000256" key="2">
    <source>
        <dbReference type="SAM" id="Phobius"/>
    </source>
</evidence>
<dbReference type="InterPro" id="IPR006170">
    <property type="entry name" value="PBP/GOBP"/>
</dbReference>
<dbReference type="Pfam" id="PF01395">
    <property type="entry name" value="PBP_GOBP"/>
    <property type="match status" value="3"/>
</dbReference>
<gene>
    <name evidence="3" type="ORF">RN001_000114</name>
</gene>
<name>A0AAN7SQG2_9COLE</name>
<dbReference type="CDD" id="cd23992">
    <property type="entry name" value="PBP_GOBP"/>
    <property type="match status" value="3"/>
</dbReference>
<dbReference type="EMBL" id="JARPUR010000001">
    <property type="protein sequence ID" value="KAK4883843.1"/>
    <property type="molecule type" value="Genomic_DNA"/>
</dbReference>
<feature type="transmembrane region" description="Helical" evidence="2">
    <location>
        <begin position="196"/>
        <end position="219"/>
    </location>
</feature>
<dbReference type="SMART" id="SM00708">
    <property type="entry name" value="PhBP"/>
    <property type="match status" value="1"/>
</dbReference>
<dbReference type="GO" id="GO:0007608">
    <property type="term" value="P:sensory perception of smell"/>
    <property type="evidence" value="ECO:0007669"/>
    <property type="project" value="TreeGrafter"/>
</dbReference>
<evidence type="ECO:0008006" key="5">
    <source>
        <dbReference type="Google" id="ProtNLM"/>
    </source>
</evidence>
<comment type="caution">
    <text evidence="3">The sequence shown here is derived from an EMBL/GenBank/DDBJ whole genome shotgun (WGS) entry which is preliminary data.</text>
</comment>
<evidence type="ECO:0000313" key="3">
    <source>
        <dbReference type="EMBL" id="KAK4883843.1"/>
    </source>
</evidence>
<dbReference type="Proteomes" id="UP001353858">
    <property type="component" value="Unassembled WGS sequence"/>
</dbReference>
<proteinExistence type="predicted"/>
<accession>A0AAN7SQG2</accession>
<sequence>MLSFACLCNALLEAPLDYRISWEEVAEKYRSECICEIGISPAVALGFFGRGQYSSDPCIYCYIDCVNTKMNLLDSATAAINEHEYLRQIAGTTPPMVSKCRNQTEGEVPLGYRISWDGVVAKYVSECICEIGVSPALATDFFLKGEYSIDRCVYCYIKCLAIKMNLLNPANTGVNEYEYLRQIAGTTPSMVSKLNFLLLLMTNAYIIVLLCLASLSNALMEVPLDIRLSWDDVMKKYESECICQIGVSSAAAADFFLKAQYSVDRCIYCYVRCVAEKLNLLNPSNGELNVNEYLRQIAGTNLNMLTKCKNDTALLKDFCDVAYSMYSCIVTNTVVTV</sequence>
<dbReference type="InterPro" id="IPR036728">
    <property type="entry name" value="PBP_GOBP_sf"/>
</dbReference>
<organism evidence="3 4">
    <name type="scientific">Aquatica leii</name>
    <dbReference type="NCBI Taxonomy" id="1421715"/>
    <lineage>
        <taxon>Eukaryota</taxon>
        <taxon>Metazoa</taxon>
        <taxon>Ecdysozoa</taxon>
        <taxon>Arthropoda</taxon>
        <taxon>Hexapoda</taxon>
        <taxon>Insecta</taxon>
        <taxon>Pterygota</taxon>
        <taxon>Neoptera</taxon>
        <taxon>Endopterygota</taxon>
        <taxon>Coleoptera</taxon>
        <taxon>Polyphaga</taxon>
        <taxon>Elateriformia</taxon>
        <taxon>Elateroidea</taxon>
        <taxon>Lampyridae</taxon>
        <taxon>Luciolinae</taxon>
        <taxon>Aquatica</taxon>
    </lineage>
</organism>
<dbReference type="GO" id="GO:0005549">
    <property type="term" value="F:odorant binding"/>
    <property type="evidence" value="ECO:0007669"/>
    <property type="project" value="InterPro"/>
</dbReference>
<evidence type="ECO:0000313" key="4">
    <source>
        <dbReference type="Proteomes" id="UP001353858"/>
    </source>
</evidence>
<dbReference type="Gene3D" id="1.10.238.20">
    <property type="entry name" value="Pheromone/general odorant binding protein domain"/>
    <property type="match status" value="3"/>
</dbReference>
<keyword evidence="4" id="KW-1185">Reference proteome</keyword>
<keyword evidence="2" id="KW-1133">Transmembrane helix</keyword>
<reference evidence="4" key="1">
    <citation type="submission" date="2023-01" db="EMBL/GenBank/DDBJ databases">
        <title>Key to firefly adult light organ development and bioluminescence: homeobox transcription factors regulate luciferase expression and transportation to peroxisome.</title>
        <authorList>
            <person name="Fu X."/>
        </authorList>
    </citation>
    <scope>NUCLEOTIDE SEQUENCE [LARGE SCALE GENOMIC DNA]</scope>
</reference>